<feature type="domain" description="Glycosyltransferase subfamily 4-like N-terminal" evidence="2">
    <location>
        <begin position="2"/>
        <end position="146"/>
    </location>
</feature>
<evidence type="ECO:0000259" key="2">
    <source>
        <dbReference type="Pfam" id="PF13477"/>
    </source>
</evidence>
<dbReference type="InterPro" id="IPR001296">
    <property type="entry name" value="Glyco_trans_1"/>
</dbReference>
<dbReference type="AlphaFoldDB" id="A0A380RVB5"/>
<dbReference type="PANTHER" id="PTHR12526">
    <property type="entry name" value="GLYCOSYLTRANSFERASE"/>
    <property type="match status" value="1"/>
</dbReference>
<gene>
    <name evidence="3" type="ORF">SAMN05661053_0468</name>
</gene>
<dbReference type="EMBL" id="UHJL01000001">
    <property type="protein sequence ID" value="SUQ19239.1"/>
    <property type="molecule type" value="Genomic_DNA"/>
</dbReference>
<dbReference type="GO" id="GO:0016757">
    <property type="term" value="F:glycosyltransferase activity"/>
    <property type="evidence" value="ECO:0007669"/>
    <property type="project" value="InterPro"/>
</dbReference>
<dbReference type="Gene3D" id="3.40.50.2000">
    <property type="entry name" value="Glycogen Phosphorylase B"/>
    <property type="match status" value="2"/>
</dbReference>
<evidence type="ECO:0000259" key="1">
    <source>
        <dbReference type="Pfam" id="PF00534"/>
    </source>
</evidence>
<sequence length="379" mass="43400">MKVLILANNSVGLYKFRKELLDALLANKHEVFISVPNGDFIEDMQQMGCHFIETVISRHGTNPFTDIALTKKYCSIIKSVKPDIVFTYTIKPNVYGGIACQLYKLPYVANVTGLGTAVENGGILQKITLALYRVGLRKAKRVFFQNLENQDFMLKHKVVKSAYSLLPGSGVNLDRYTPLPYPEETDGVHFVFISRIMREKGIEQYLDAAKYFKKKCVEPVEIQNSSLRAKRSYPQMFFHICGFCEPEYQGKLDEYKKNGIVFYHGMIRDIREILKNIHCTIHPSFYPEGISNVLLESCACARPIITTDRSGCCEVIEDEVNGFVVKQRDSEDLIQKIERFLALSNEQKMLMGRVGRAKVEHEFDRKIVIDAYMKEMENV</sequence>
<dbReference type="Pfam" id="PF00534">
    <property type="entry name" value="Glycos_transf_1"/>
    <property type="match status" value="1"/>
</dbReference>
<name>A0A380RVB5_FIBSU</name>
<dbReference type="Pfam" id="PF13477">
    <property type="entry name" value="Glyco_trans_4_2"/>
    <property type="match status" value="1"/>
</dbReference>
<evidence type="ECO:0000313" key="4">
    <source>
        <dbReference type="Proteomes" id="UP000255423"/>
    </source>
</evidence>
<dbReference type="Proteomes" id="UP000255423">
    <property type="component" value="Unassembled WGS sequence"/>
</dbReference>
<dbReference type="InterPro" id="IPR028098">
    <property type="entry name" value="Glyco_trans_4-like_N"/>
</dbReference>
<evidence type="ECO:0000313" key="3">
    <source>
        <dbReference type="EMBL" id="SUQ19239.1"/>
    </source>
</evidence>
<dbReference type="SUPFAM" id="SSF53756">
    <property type="entry name" value="UDP-Glycosyltransferase/glycogen phosphorylase"/>
    <property type="match status" value="1"/>
</dbReference>
<keyword evidence="3" id="KW-0808">Transferase</keyword>
<dbReference type="PANTHER" id="PTHR12526:SF630">
    <property type="entry name" value="GLYCOSYLTRANSFERASE"/>
    <property type="match status" value="1"/>
</dbReference>
<dbReference type="CDD" id="cd03808">
    <property type="entry name" value="GT4_CapM-like"/>
    <property type="match status" value="1"/>
</dbReference>
<feature type="domain" description="Glycosyl transferase family 1" evidence="1">
    <location>
        <begin position="186"/>
        <end position="349"/>
    </location>
</feature>
<protein>
    <submittedName>
        <fullName evidence="3">Galacturonosyltransferase</fullName>
    </submittedName>
</protein>
<organism evidence="3 4">
    <name type="scientific">Fibrobacter succinogenes</name>
    <name type="common">Bacteroides succinogenes</name>
    <dbReference type="NCBI Taxonomy" id="833"/>
    <lineage>
        <taxon>Bacteria</taxon>
        <taxon>Pseudomonadati</taxon>
        <taxon>Fibrobacterota</taxon>
        <taxon>Fibrobacteria</taxon>
        <taxon>Fibrobacterales</taxon>
        <taxon>Fibrobacteraceae</taxon>
        <taxon>Fibrobacter</taxon>
    </lineage>
</organism>
<reference evidence="3 4" key="1">
    <citation type="submission" date="2017-08" db="EMBL/GenBank/DDBJ databases">
        <authorList>
            <person name="de Groot N.N."/>
        </authorList>
    </citation>
    <scope>NUCLEOTIDE SEQUENCE [LARGE SCALE GENOMIC DNA]</scope>
    <source>
        <strain evidence="3 4">HM2</strain>
    </source>
</reference>
<accession>A0A380RVB5</accession>
<proteinExistence type="predicted"/>